<name>A0ABP8JRZ3_9MICO</name>
<dbReference type="Gene3D" id="3.10.180.10">
    <property type="entry name" value="2,3-Dihydroxybiphenyl 1,2-Dioxygenase, domain 1"/>
    <property type="match status" value="1"/>
</dbReference>
<dbReference type="InterPro" id="IPR037523">
    <property type="entry name" value="VOC_core"/>
</dbReference>
<dbReference type="PROSITE" id="PS51819">
    <property type="entry name" value="VOC"/>
    <property type="match status" value="1"/>
</dbReference>
<evidence type="ECO:0000313" key="2">
    <source>
        <dbReference type="EMBL" id="GAA4395102.1"/>
    </source>
</evidence>
<organism evidence="2 3">
    <name type="scientific">Ornithinibacter aureus</name>
    <dbReference type="NCBI Taxonomy" id="622664"/>
    <lineage>
        <taxon>Bacteria</taxon>
        <taxon>Bacillati</taxon>
        <taxon>Actinomycetota</taxon>
        <taxon>Actinomycetes</taxon>
        <taxon>Micrococcales</taxon>
        <taxon>Intrasporangiaceae</taxon>
        <taxon>Ornithinibacter</taxon>
    </lineage>
</organism>
<gene>
    <name evidence="2" type="ORF">GCM10023153_16830</name>
</gene>
<proteinExistence type="predicted"/>
<dbReference type="SUPFAM" id="SSF54593">
    <property type="entry name" value="Glyoxalase/Bleomycin resistance protein/Dihydroxybiphenyl dioxygenase"/>
    <property type="match status" value="1"/>
</dbReference>
<comment type="caution">
    <text evidence="2">The sequence shown here is derived from an EMBL/GenBank/DDBJ whole genome shotgun (WGS) entry which is preliminary data.</text>
</comment>
<dbReference type="PANTHER" id="PTHR35006">
    <property type="entry name" value="GLYOXALASE FAMILY PROTEIN (AFU_ORTHOLOGUE AFUA_5G14830)"/>
    <property type="match status" value="1"/>
</dbReference>
<keyword evidence="3" id="KW-1185">Reference proteome</keyword>
<dbReference type="InterPro" id="IPR004360">
    <property type="entry name" value="Glyas_Fos-R_dOase_dom"/>
</dbReference>
<protein>
    <submittedName>
        <fullName evidence="2">VOC family protein</fullName>
    </submittedName>
</protein>
<dbReference type="EMBL" id="BAABFX010000025">
    <property type="protein sequence ID" value="GAA4395102.1"/>
    <property type="molecule type" value="Genomic_DNA"/>
</dbReference>
<evidence type="ECO:0000313" key="3">
    <source>
        <dbReference type="Proteomes" id="UP001500390"/>
    </source>
</evidence>
<accession>A0ABP8JRZ3</accession>
<feature type="domain" description="VOC" evidence="1">
    <location>
        <begin position="8"/>
        <end position="132"/>
    </location>
</feature>
<dbReference type="RefSeq" id="WP_211675493.1">
    <property type="nucleotide sequence ID" value="NZ_BAABFX010000025.1"/>
</dbReference>
<reference evidence="3" key="1">
    <citation type="journal article" date="2019" name="Int. J. Syst. Evol. Microbiol.">
        <title>The Global Catalogue of Microorganisms (GCM) 10K type strain sequencing project: providing services to taxonomists for standard genome sequencing and annotation.</title>
        <authorList>
            <consortium name="The Broad Institute Genomics Platform"/>
            <consortium name="The Broad Institute Genome Sequencing Center for Infectious Disease"/>
            <person name="Wu L."/>
            <person name="Ma J."/>
        </authorList>
    </citation>
    <scope>NUCLEOTIDE SEQUENCE [LARGE SCALE GENOMIC DNA]</scope>
    <source>
        <strain evidence="3">JCM 17738</strain>
    </source>
</reference>
<evidence type="ECO:0000259" key="1">
    <source>
        <dbReference type="PROSITE" id="PS51819"/>
    </source>
</evidence>
<dbReference type="Proteomes" id="UP001500390">
    <property type="component" value="Unassembled WGS sequence"/>
</dbReference>
<dbReference type="PANTHER" id="PTHR35006:SF2">
    <property type="entry name" value="GLYOXALASE FAMILY PROTEIN (AFU_ORTHOLOGUE AFUA_5G14830)"/>
    <property type="match status" value="1"/>
</dbReference>
<dbReference type="Pfam" id="PF00903">
    <property type="entry name" value="Glyoxalase"/>
    <property type="match status" value="1"/>
</dbReference>
<dbReference type="InterPro" id="IPR029068">
    <property type="entry name" value="Glyas_Bleomycin-R_OHBP_Dase"/>
</dbReference>
<sequence>MPDRSGSQIDHLNIAIPDLTRARAFYDPLLASIGIQPVLDIPATATDAAMTGYGWPDTKPFFWLINSGAVGTNMHLAFTVDTRELVHAFYDTAAGLDAQLLHPPATHLEYHEHYYGAFVLDPHGINIEAVCHHDQAP</sequence>